<evidence type="ECO:0000313" key="2">
    <source>
        <dbReference type="EMBL" id="GIY02634.1"/>
    </source>
</evidence>
<dbReference type="Proteomes" id="UP001054945">
    <property type="component" value="Unassembled WGS sequence"/>
</dbReference>
<reference evidence="2 3" key="1">
    <citation type="submission" date="2021-06" db="EMBL/GenBank/DDBJ databases">
        <title>Caerostris extrusa draft genome.</title>
        <authorList>
            <person name="Kono N."/>
            <person name="Arakawa K."/>
        </authorList>
    </citation>
    <scope>NUCLEOTIDE SEQUENCE [LARGE SCALE GENOMIC DNA]</scope>
</reference>
<name>A0AAV4Q2G6_CAEEX</name>
<comment type="caution">
    <text evidence="2">The sequence shown here is derived from an EMBL/GenBank/DDBJ whole genome shotgun (WGS) entry which is preliminary data.</text>
</comment>
<dbReference type="EMBL" id="BPLR01005468">
    <property type="protein sequence ID" value="GIY02634.1"/>
    <property type="molecule type" value="Genomic_DNA"/>
</dbReference>
<feature type="region of interest" description="Disordered" evidence="1">
    <location>
        <begin position="24"/>
        <end position="53"/>
    </location>
</feature>
<keyword evidence="3" id="KW-1185">Reference proteome</keyword>
<gene>
    <name evidence="2" type="ORF">CEXT_648021</name>
</gene>
<organism evidence="2 3">
    <name type="scientific">Caerostris extrusa</name>
    <name type="common">Bark spider</name>
    <name type="synonym">Caerostris bankana</name>
    <dbReference type="NCBI Taxonomy" id="172846"/>
    <lineage>
        <taxon>Eukaryota</taxon>
        <taxon>Metazoa</taxon>
        <taxon>Ecdysozoa</taxon>
        <taxon>Arthropoda</taxon>
        <taxon>Chelicerata</taxon>
        <taxon>Arachnida</taxon>
        <taxon>Araneae</taxon>
        <taxon>Araneomorphae</taxon>
        <taxon>Entelegynae</taxon>
        <taxon>Araneoidea</taxon>
        <taxon>Araneidae</taxon>
        <taxon>Caerostris</taxon>
    </lineage>
</organism>
<protein>
    <submittedName>
        <fullName evidence="2">Uncharacterized protein</fullName>
    </submittedName>
</protein>
<accession>A0AAV4Q2G6</accession>
<evidence type="ECO:0000313" key="3">
    <source>
        <dbReference type="Proteomes" id="UP001054945"/>
    </source>
</evidence>
<proteinExistence type="predicted"/>
<evidence type="ECO:0000256" key="1">
    <source>
        <dbReference type="SAM" id="MobiDB-lite"/>
    </source>
</evidence>
<sequence>MHIHQTCKNLLPCKEFPVWSRQHVMGSQPEKRRLRKPPGLERKESGGEFGITGKPGCLFESQVVRKIAQKHQLDNP</sequence>
<dbReference type="AlphaFoldDB" id="A0AAV4Q2G6"/>